<dbReference type="EMBL" id="HG994580">
    <property type="protein sequence ID" value="CAF2751733.1"/>
    <property type="molecule type" value="Genomic_DNA"/>
</dbReference>
<protein>
    <submittedName>
        <fullName evidence="2">MGAT4A_B</fullName>
        <ecNumber evidence="2">2.4.1.145</ecNumber>
    </submittedName>
</protein>
<name>A0A7R8CBB4_LEPSM</name>
<dbReference type="Proteomes" id="UP000675881">
    <property type="component" value="Chromosome 1"/>
</dbReference>
<organism evidence="2 3">
    <name type="scientific">Lepeophtheirus salmonis</name>
    <name type="common">Salmon louse</name>
    <name type="synonym">Caligus salmonis</name>
    <dbReference type="NCBI Taxonomy" id="72036"/>
    <lineage>
        <taxon>Eukaryota</taxon>
        <taxon>Metazoa</taxon>
        <taxon>Ecdysozoa</taxon>
        <taxon>Arthropoda</taxon>
        <taxon>Crustacea</taxon>
        <taxon>Multicrustacea</taxon>
        <taxon>Hexanauplia</taxon>
        <taxon>Copepoda</taxon>
        <taxon>Siphonostomatoida</taxon>
        <taxon>Caligidae</taxon>
        <taxon>Lepeophtheirus</taxon>
    </lineage>
</organism>
<proteinExistence type="predicted"/>
<dbReference type="InterPro" id="IPR006759">
    <property type="entry name" value="Glyco_transf_54"/>
</dbReference>
<dbReference type="GO" id="GO:0006487">
    <property type="term" value="P:protein N-linked glycosylation"/>
    <property type="evidence" value="ECO:0007669"/>
    <property type="project" value="TreeGrafter"/>
</dbReference>
<accession>A0A7R8CBB4</accession>
<dbReference type="PANTHER" id="PTHR12062:SF33">
    <property type="entry name" value="ALPHA-1,6-MANNOSYL-GLYCOPROTEIN 4-BETA-N-ACETYLGLUCOSAMINYLTRANSFERASE-LIKE"/>
    <property type="match status" value="1"/>
</dbReference>
<dbReference type="GO" id="GO:0008454">
    <property type="term" value="F:alpha-1,3-mannosylglycoprotein 4-beta-N-acetylglucosaminyltransferase activity"/>
    <property type="evidence" value="ECO:0007669"/>
    <property type="project" value="UniProtKB-EC"/>
</dbReference>
<sequence length="288" mass="34207">MQFSKSSQRKGLDKGCRIRMILYFIILLLILTQVYTLQYILFRQYKENLFSQKSELSSSVIENVQDFFSTEDKFDRGVFETVIGISSVPREGHDYYLETLKSLLGDQKASNGEYLFVFMVSSFNQTLKARIKAMLEKHFKRDIQKGLLYVFSPNKDFYPLFTLENFDRNKESNYYKWRARQSLDYSYLFDFIYQRFSFKSYLHLEDDLLQVRIHWAFYKETPCDWILNMFIYGRTTDCMVTQDFFGARESACLNNRVPSLSPSLFQHVGRHSSLRGKIQILTDEDFNG</sequence>
<evidence type="ECO:0000313" key="3">
    <source>
        <dbReference type="Proteomes" id="UP000675881"/>
    </source>
</evidence>
<evidence type="ECO:0000313" key="2">
    <source>
        <dbReference type="EMBL" id="CAF2751733.1"/>
    </source>
</evidence>
<keyword evidence="2" id="KW-0328">Glycosyltransferase</keyword>
<gene>
    <name evidence="2" type="ORF">LSAA_1722</name>
</gene>
<reference evidence="2" key="1">
    <citation type="submission" date="2021-02" db="EMBL/GenBank/DDBJ databases">
        <authorList>
            <person name="Bekaert M."/>
        </authorList>
    </citation>
    <scope>NUCLEOTIDE SEQUENCE</scope>
    <source>
        <strain evidence="2">IoA-00</strain>
    </source>
</reference>
<dbReference type="InterPro" id="IPR057279">
    <property type="entry name" value="MGAT4"/>
</dbReference>
<keyword evidence="2" id="KW-0808">Transferase</keyword>
<dbReference type="PANTHER" id="PTHR12062">
    <property type="entry name" value="N-ACETYLGLUCOSAMINYLTRANSFERASE VI"/>
    <property type="match status" value="1"/>
</dbReference>
<feature type="domain" description="MGAT4 conserved region" evidence="1">
    <location>
        <begin position="81"/>
        <end position="209"/>
    </location>
</feature>
<keyword evidence="3" id="KW-1185">Reference proteome</keyword>
<dbReference type="AlphaFoldDB" id="A0A7R8CBB4"/>
<dbReference type="EC" id="2.4.1.145" evidence="2"/>
<dbReference type="Pfam" id="PF04666">
    <property type="entry name" value="MGAT4_cons"/>
    <property type="match status" value="1"/>
</dbReference>
<evidence type="ECO:0000259" key="1">
    <source>
        <dbReference type="Pfam" id="PF04666"/>
    </source>
</evidence>
<dbReference type="OrthoDB" id="2016523at2759"/>